<protein>
    <submittedName>
        <fullName evidence="1">Uncharacterized protein</fullName>
    </submittedName>
</protein>
<dbReference type="RefSeq" id="WP_204892214.1">
    <property type="nucleotide sequence ID" value="NZ_JBHUFW010000004.1"/>
</dbReference>
<dbReference type="EMBL" id="JBHUFW010000004">
    <property type="protein sequence ID" value="MFD1862735.1"/>
    <property type="molecule type" value="Genomic_DNA"/>
</dbReference>
<organism evidence="1 2">
    <name type="scientific">Planococcus chinensis</name>
    <dbReference type="NCBI Taxonomy" id="272917"/>
    <lineage>
        <taxon>Bacteria</taxon>
        <taxon>Bacillati</taxon>
        <taxon>Bacillota</taxon>
        <taxon>Bacilli</taxon>
        <taxon>Bacillales</taxon>
        <taxon>Caryophanaceae</taxon>
        <taxon>Planococcus</taxon>
    </lineage>
</organism>
<accession>A0ABW4QGS4</accession>
<evidence type="ECO:0000313" key="2">
    <source>
        <dbReference type="Proteomes" id="UP001597273"/>
    </source>
</evidence>
<dbReference type="Proteomes" id="UP001597273">
    <property type="component" value="Unassembled WGS sequence"/>
</dbReference>
<reference evidence="2" key="1">
    <citation type="journal article" date="2019" name="Int. J. Syst. Evol. Microbiol.">
        <title>The Global Catalogue of Microorganisms (GCM) 10K type strain sequencing project: providing services to taxonomists for standard genome sequencing and annotation.</title>
        <authorList>
            <consortium name="The Broad Institute Genomics Platform"/>
            <consortium name="The Broad Institute Genome Sequencing Center for Infectious Disease"/>
            <person name="Wu L."/>
            <person name="Ma J."/>
        </authorList>
    </citation>
    <scope>NUCLEOTIDE SEQUENCE [LARGE SCALE GENOMIC DNA]</scope>
    <source>
        <strain evidence="2">CGMCC 1.15475</strain>
    </source>
</reference>
<proteinExistence type="predicted"/>
<gene>
    <name evidence="1" type="ORF">ACFSDB_07315</name>
</gene>
<evidence type="ECO:0000313" key="1">
    <source>
        <dbReference type="EMBL" id="MFD1862735.1"/>
    </source>
</evidence>
<name>A0ABW4QGS4_9BACL</name>
<sequence>MEKPKEKKRGFFSFGFQYCFFWTAAFSLAGEAACISPMDPNEKAEQDPFKGSCSAGVI</sequence>
<comment type="caution">
    <text evidence="1">The sequence shown here is derived from an EMBL/GenBank/DDBJ whole genome shotgun (WGS) entry which is preliminary data.</text>
</comment>
<keyword evidence="2" id="KW-1185">Reference proteome</keyword>